<dbReference type="EMBL" id="CP031036">
    <property type="protein sequence ID" value="QDZ19666.1"/>
    <property type="molecule type" value="Genomic_DNA"/>
</dbReference>
<protein>
    <submittedName>
        <fullName evidence="3">Uncharacterized protein</fullName>
    </submittedName>
</protein>
<dbReference type="AlphaFoldDB" id="A0A5B8MGU0"/>
<feature type="compositionally biased region" description="Basic and acidic residues" evidence="1">
    <location>
        <begin position="253"/>
        <end position="263"/>
    </location>
</feature>
<evidence type="ECO:0000256" key="1">
    <source>
        <dbReference type="SAM" id="MobiDB-lite"/>
    </source>
</evidence>
<feature type="transmembrane region" description="Helical" evidence="2">
    <location>
        <begin position="6"/>
        <end position="25"/>
    </location>
</feature>
<dbReference type="Proteomes" id="UP000316726">
    <property type="component" value="Chromosome 3"/>
</dbReference>
<feature type="region of interest" description="Disordered" evidence="1">
    <location>
        <begin position="223"/>
        <end position="277"/>
    </location>
</feature>
<evidence type="ECO:0000313" key="3">
    <source>
        <dbReference type="EMBL" id="QDZ19666.1"/>
    </source>
</evidence>
<evidence type="ECO:0000313" key="4">
    <source>
        <dbReference type="Proteomes" id="UP000316726"/>
    </source>
</evidence>
<keyword evidence="2" id="KW-0812">Transmembrane</keyword>
<organism evidence="3 4">
    <name type="scientific">Chloropicon primus</name>
    <dbReference type="NCBI Taxonomy" id="1764295"/>
    <lineage>
        <taxon>Eukaryota</taxon>
        <taxon>Viridiplantae</taxon>
        <taxon>Chlorophyta</taxon>
        <taxon>Chloropicophyceae</taxon>
        <taxon>Chloropicales</taxon>
        <taxon>Chloropicaceae</taxon>
        <taxon>Chloropicon</taxon>
    </lineage>
</organism>
<gene>
    <name evidence="3" type="ORF">A3770_03p21840</name>
</gene>
<reference evidence="3 4" key="1">
    <citation type="submission" date="2018-07" db="EMBL/GenBank/DDBJ databases">
        <title>The complete nuclear genome of the prasinophyte Chloropicon primus (CCMP1205).</title>
        <authorList>
            <person name="Pombert J.-F."/>
            <person name="Otis C."/>
            <person name="Turmel M."/>
            <person name="Lemieux C."/>
        </authorList>
    </citation>
    <scope>NUCLEOTIDE SEQUENCE [LARGE SCALE GENOMIC DNA]</scope>
    <source>
        <strain evidence="3 4">CCMP1205</strain>
    </source>
</reference>
<proteinExistence type="predicted"/>
<keyword evidence="4" id="KW-1185">Reference proteome</keyword>
<name>A0A5B8MGU0_9CHLO</name>
<keyword evidence="2" id="KW-0472">Membrane</keyword>
<keyword evidence="2" id="KW-1133">Transmembrane helix</keyword>
<accession>A0A5B8MGU0</accession>
<sequence>MEGRRFRFTVAMAMVMAMAILVVGGRGMDAQSLSREEVGIVTALRRAAFPCGTQTQEVIGGVESWLANARAAGDATLWAVLEDQKVKDALMEMDVQCVTNTYAFEAFMEKIVTPLLAREGLEGILNPKNASALLKEFYGKGCNTSQLLGFLPELGMLIKELRRDNRYVQETSLLLELYEMEYPYEGTRVRYTQKTVDGKPAISTCLAASLKTLLSARECQDEYGGRKCHRGPRSEDPLTLPRSVLYKPPPKPAKVEEKRDERRTRTRYSTTRSSNDGDDFYLDFSFFNLP</sequence>
<evidence type="ECO:0000256" key="2">
    <source>
        <dbReference type="SAM" id="Phobius"/>
    </source>
</evidence>